<reference evidence="2" key="1">
    <citation type="submission" date="2021-06" db="EMBL/GenBank/DDBJ databases">
        <authorList>
            <person name="Kallberg Y."/>
            <person name="Tangrot J."/>
            <person name="Rosling A."/>
        </authorList>
    </citation>
    <scope>NUCLEOTIDE SEQUENCE</scope>
    <source>
        <strain evidence="2">FL966</strain>
    </source>
</reference>
<protein>
    <submittedName>
        <fullName evidence="2">19974_t:CDS:1</fullName>
    </submittedName>
</protein>
<dbReference type="OrthoDB" id="2440404at2759"/>
<keyword evidence="3" id="KW-1185">Reference proteome</keyword>
<feature type="compositionally biased region" description="Basic residues" evidence="1">
    <location>
        <begin position="1"/>
        <end position="11"/>
    </location>
</feature>
<evidence type="ECO:0000313" key="3">
    <source>
        <dbReference type="Proteomes" id="UP000789759"/>
    </source>
</evidence>
<dbReference type="EMBL" id="CAJVQA010013907">
    <property type="protein sequence ID" value="CAG8727638.1"/>
    <property type="molecule type" value="Genomic_DNA"/>
</dbReference>
<evidence type="ECO:0000256" key="1">
    <source>
        <dbReference type="SAM" id="MobiDB-lite"/>
    </source>
</evidence>
<dbReference type="AlphaFoldDB" id="A0A9N9IB70"/>
<gene>
    <name evidence="2" type="ORF">CPELLU_LOCUS13279</name>
</gene>
<accession>A0A9N9IB70</accession>
<feature type="compositionally biased region" description="Polar residues" evidence="1">
    <location>
        <begin position="17"/>
        <end position="29"/>
    </location>
</feature>
<dbReference type="Proteomes" id="UP000789759">
    <property type="component" value="Unassembled WGS sequence"/>
</dbReference>
<organism evidence="2 3">
    <name type="scientific">Cetraspora pellucida</name>
    <dbReference type="NCBI Taxonomy" id="1433469"/>
    <lineage>
        <taxon>Eukaryota</taxon>
        <taxon>Fungi</taxon>
        <taxon>Fungi incertae sedis</taxon>
        <taxon>Mucoromycota</taxon>
        <taxon>Glomeromycotina</taxon>
        <taxon>Glomeromycetes</taxon>
        <taxon>Diversisporales</taxon>
        <taxon>Gigasporaceae</taxon>
        <taxon>Cetraspora</taxon>
    </lineage>
</organism>
<feature type="region of interest" description="Disordered" evidence="1">
    <location>
        <begin position="1"/>
        <end position="45"/>
    </location>
</feature>
<proteinExistence type="predicted"/>
<evidence type="ECO:0000313" key="2">
    <source>
        <dbReference type="EMBL" id="CAG8727638.1"/>
    </source>
</evidence>
<comment type="caution">
    <text evidence="2">The sequence shown here is derived from an EMBL/GenBank/DDBJ whole genome shotgun (WGS) entry which is preliminary data.</text>
</comment>
<name>A0A9N9IB70_9GLOM</name>
<sequence length="98" mass="11010">MPPKTRKRRSGLRQDEVTSALNVLRSSPSIAKKQKTTNEPITQPLKCMNNNVKNADVDIIDNDIQNSLHVITKSPLCSRFSEMSTNILGNLHTNIEHD</sequence>